<keyword evidence="9" id="KW-0206">Cytoskeleton</keyword>
<feature type="transmembrane region" description="Helical" evidence="11">
    <location>
        <begin position="621"/>
        <end position="642"/>
    </location>
</feature>
<keyword evidence="11" id="KW-1133">Transmembrane helix</keyword>
<dbReference type="PROSITE" id="PS00108">
    <property type="entry name" value="PROTEIN_KINASE_ST"/>
    <property type="match status" value="1"/>
</dbReference>
<sequence>MNQNLGANTPGVGVARATATQTALTTLVAQFAGDWKASSEPPDLSAHLPLEPALRRTTLIELIKVDLHERWQRSDDALRLADYREQFPELGTAPLPPDLVYEEISARSCRNDVDLTEYEHDYPNQMARITETFDVGGLRSTLLADPKALDALEAIGTGASVDDFDLLLPLGRGAFARVFLARQRSMSRLVAVKISRDRGTEPQTLAQLDHDYIVRVFDQRQLAEQHLKLMYMQYVPGGTLLGVLRQLRSTPPERRSGKLLLQAIDAATTSGGVLEPQNSPARAELEQLTWPETVARLGARLAAALDYANHHGVLHRDIKPANVLLTADGQPKLADFNISFSRHLPGANPVAYFGGSLAYMSPEQLEACHPTLATTAADLDTRSDLYSLAVVLWELLTGRRPFDDGFGAGESEQSLQAMVDRRRRIGDANLEADLPPDCPALLRHALLTCLAPDPADRYPGGAELAQQLELSQDRAARDLVDPPAHSLRARLRMRPIPVVIPASMFGQVAAGLYLSAHNVRLIQLELGSEAAGRLTHLGYVVIAISYPVAIAGLLYWCRNVFLVPDGLRRGKQFDEATLARARADTLACGDRIAAVAFIGWILAMGIFAVKLLTLGPIPGGLLANLIASSLVAAAVAVVYTYFPATFFVLRWYYPGLVAAGHISPDDAPRLHRLIRRSRVYLGVAASVPLIGVSLGLIFLTPHQQHTVIGSIVALCIGGFIAFAVALRTFYALQSDLAALERIVNPHYRT</sequence>
<keyword evidence="6 10" id="KW-0547">Nucleotide-binding</keyword>
<protein>
    <submittedName>
        <fullName evidence="13">Serine/threonine protein kinase</fullName>
    </submittedName>
</protein>
<keyword evidence="5" id="KW-0808">Transferase</keyword>
<evidence type="ECO:0000313" key="13">
    <source>
        <dbReference type="EMBL" id="WUV46290.1"/>
    </source>
</evidence>
<dbReference type="PROSITE" id="PS00107">
    <property type="entry name" value="PROTEIN_KINASE_ATP"/>
    <property type="match status" value="1"/>
</dbReference>
<comment type="subcellular location">
    <subcellularLocation>
        <location evidence="1">Cytoplasm</location>
        <location evidence="1">Cytoskeleton</location>
        <location evidence="1">Microtubule organizing center</location>
        <location evidence="1">Centrosome</location>
    </subcellularLocation>
    <subcellularLocation>
        <location evidence="2">Cytoplasm</location>
        <location evidence="2">Cytoskeleton</location>
        <location evidence="2">Spindle pole</location>
    </subcellularLocation>
</comment>
<dbReference type="Pfam" id="PF07714">
    <property type="entry name" value="PK_Tyr_Ser-Thr"/>
    <property type="match status" value="1"/>
</dbReference>
<dbReference type="PANTHER" id="PTHR43289:SF34">
    <property type="entry name" value="SERINE_THREONINE-PROTEIN KINASE YBDM-RELATED"/>
    <property type="match status" value="1"/>
</dbReference>
<evidence type="ECO:0000256" key="11">
    <source>
        <dbReference type="SAM" id="Phobius"/>
    </source>
</evidence>
<keyword evidence="14" id="KW-1185">Reference proteome</keyword>
<evidence type="ECO:0000256" key="1">
    <source>
        <dbReference type="ARBA" id="ARBA00004300"/>
    </source>
</evidence>
<keyword evidence="7 13" id="KW-0418">Kinase</keyword>
<dbReference type="Gene3D" id="1.10.510.10">
    <property type="entry name" value="Transferase(Phosphotransferase) domain 1"/>
    <property type="match status" value="2"/>
</dbReference>
<evidence type="ECO:0000259" key="12">
    <source>
        <dbReference type="PROSITE" id="PS50011"/>
    </source>
</evidence>
<feature type="transmembrane region" description="Helical" evidence="11">
    <location>
        <begin position="536"/>
        <end position="557"/>
    </location>
</feature>
<dbReference type="InterPro" id="IPR011009">
    <property type="entry name" value="Kinase-like_dom_sf"/>
</dbReference>
<name>A0ABZ1YSN2_9NOCA</name>
<accession>A0ABZ1YSN2</accession>
<feature type="binding site" evidence="10">
    <location>
        <position position="193"/>
    </location>
    <ligand>
        <name>ATP</name>
        <dbReference type="ChEBI" id="CHEBI:30616"/>
    </ligand>
</feature>
<keyword evidence="9" id="KW-0963">Cytoplasm</keyword>
<dbReference type="CDD" id="cd14014">
    <property type="entry name" value="STKc_PknB_like"/>
    <property type="match status" value="1"/>
</dbReference>
<dbReference type="SMART" id="SM00220">
    <property type="entry name" value="S_TKc"/>
    <property type="match status" value="1"/>
</dbReference>
<dbReference type="RefSeq" id="WP_329409919.1">
    <property type="nucleotide sequence ID" value="NZ_CP109441.1"/>
</dbReference>
<comment type="similarity">
    <text evidence="3">Belongs to the protein kinase superfamily. NEK Ser/Thr protein kinase family. NIMA subfamily.</text>
</comment>
<keyword evidence="8 10" id="KW-0067">ATP-binding</keyword>
<dbReference type="InterPro" id="IPR008271">
    <property type="entry name" value="Ser/Thr_kinase_AS"/>
</dbReference>
<dbReference type="Proteomes" id="UP001432062">
    <property type="component" value="Chromosome"/>
</dbReference>
<dbReference type="SUPFAM" id="SSF56112">
    <property type="entry name" value="Protein kinase-like (PK-like)"/>
    <property type="match status" value="1"/>
</dbReference>
<dbReference type="GO" id="GO:0004674">
    <property type="term" value="F:protein serine/threonine kinase activity"/>
    <property type="evidence" value="ECO:0007669"/>
    <property type="project" value="UniProtKB-KW"/>
</dbReference>
<dbReference type="PANTHER" id="PTHR43289">
    <property type="entry name" value="MITOGEN-ACTIVATED PROTEIN KINASE KINASE KINASE 20-RELATED"/>
    <property type="match status" value="1"/>
</dbReference>
<evidence type="ECO:0000256" key="5">
    <source>
        <dbReference type="ARBA" id="ARBA00022679"/>
    </source>
</evidence>
<feature type="transmembrane region" description="Helical" evidence="11">
    <location>
        <begin position="679"/>
        <end position="700"/>
    </location>
</feature>
<keyword evidence="11" id="KW-0472">Membrane</keyword>
<proteinExistence type="inferred from homology"/>
<dbReference type="InterPro" id="IPR017441">
    <property type="entry name" value="Protein_kinase_ATP_BS"/>
</dbReference>
<evidence type="ECO:0000256" key="10">
    <source>
        <dbReference type="PROSITE-ProRule" id="PRU10141"/>
    </source>
</evidence>
<evidence type="ECO:0000256" key="9">
    <source>
        <dbReference type="ARBA" id="ARBA00023212"/>
    </source>
</evidence>
<evidence type="ECO:0000256" key="8">
    <source>
        <dbReference type="ARBA" id="ARBA00022840"/>
    </source>
</evidence>
<feature type="transmembrane region" description="Helical" evidence="11">
    <location>
        <begin position="592"/>
        <end position="609"/>
    </location>
</feature>
<dbReference type="InterPro" id="IPR000719">
    <property type="entry name" value="Prot_kinase_dom"/>
</dbReference>
<evidence type="ECO:0000256" key="2">
    <source>
        <dbReference type="ARBA" id="ARBA00004647"/>
    </source>
</evidence>
<dbReference type="InterPro" id="IPR001245">
    <property type="entry name" value="Ser-Thr/Tyr_kinase_cat_dom"/>
</dbReference>
<evidence type="ECO:0000256" key="6">
    <source>
        <dbReference type="ARBA" id="ARBA00022741"/>
    </source>
</evidence>
<keyword evidence="4 13" id="KW-0723">Serine/threonine-protein kinase</keyword>
<dbReference type="EMBL" id="CP109441">
    <property type="protein sequence ID" value="WUV46290.1"/>
    <property type="molecule type" value="Genomic_DNA"/>
</dbReference>
<reference evidence="13" key="1">
    <citation type="submission" date="2022-10" db="EMBL/GenBank/DDBJ databases">
        <title>The complete genomes of actinobacterial strains from the NBC collection.</title>
        <authorList>
            <person name="Joergensen T.S."/>
            <person name="Alvarez Arevalo M."/>
            <person name="Sterndorff E.B."/>
            <person name="Faurdal D."/>
            <person name="Vuksanovic O."/>
            <person name="Mourched A.-S."/>
            <person name="Charusanti P."/>
            <person name="Shaw S."/>
            <person name="Blin K."/>
            <person name="Weber T."/>
        </authorList>
    </citation>
    <scope>NUCLEOTIDE SEQUENCE</scope>
    <source>
        <strain evidence="13">NBC_01482</strain>
    </source>
</reference>
<keyword evidence="11" id="KW-0812">Transmembrane</keyword>
<dbReference type="PROSITE" id="PS50011">
    <property type="entry name" value="PROTEIN_KINASE_DOM"/>
    <property type="match status" value="1"/>
</dbReference>
<evidence type="ECO:0000313" key="14">
    <source>
        <dbReference type="Proteomes" id="UP001432062"/>
    </source>
</evidence>
<evidence type="ECO:0000256" key="4">
    <source>
        <dbReference type="ARBA" id="ARBA00022527"/>
    </source>
</evidence>
<feature type="domain" description="Protein kinase" evidence="12">
    <location>
        <begin position="164"/>
        <end position="470"/>
    </location>
</feature>
<evidence type="ECO:0000256" key="7">
    <source>
        <dbReference type="ARBA" id="ARBA00022777"/>
    </source>
</evidence>
<organism evidence="13 14">
    <name type="scientific">Nocardia vinacea</name>
    <dbReference type="NCBI Taxonomy" id="96468"/>
    <lineage>
        <taxon>Bacteria</taxon>
        <taxon>Bacillati</taxon>
        <taxon>Actinomycetota</taxon>
        <taxon>Actinomycetes</taxon>
        <taxon>Mycobacteriales</taxon>
        <taxon>Nocardiaceae</taxon>
        <taxon>Nocardia</taxon>
    </lineage>
</organism>
<gene>
    <name evidence="13" type="ORF">OG563_45780</name>
</gene>
<feature type="transmembrane region" description="Helical" evidence="11">
    <location>
        <begin position="706"/>
        <end position="726"/>
    </location>
</feature>
<evidence type="ECO:0000256" key="3">
    <source>
        <dbReference type="ARBA" id="ARBA00010886"/>
    </source>
</evidence>